<name>A0A9W7DR94_9STRA</name>
<organism evidence="3 4">
    <name type="scientific">Triparma retinervis</name>
    <dbReference type="NCBI Taxonomy" id="2557542"/>
    <lineage>
        <taxon>Eukaryota</taxon>
        <taxon>Sar</taxon>
        <taxon>Stramenopiles</taxon>
        <taxon>Ochrophyta</taxon>
        <taxon>Bolidophyceae</taxon>
        <taxon>Parmales</taxon>
        <taxon>Triparmaceae</taxon>
        <taxon>Triparma</taxon>
    </lineage>
</organism>
<feature type="transmembrane region" description="Helical" evidence="2">
    <location>
        <begin position="389"/>
        <end position="407"/>
    </location>
</feature>
<dbReference type="EMBL" id="BRXZ01002015">
    <property type="protein sequence ID" value="GMH52278.1"/>
    <property type="molecule type" value="Genomic_DNA"/>
</dbReference>
<keyword evidence="2" id="KW-1133">Transmembrane helix</keyword>
<evidence type="ECO:0000313" key="4">
    <source>
        <dbReference type="Proteomes" id="UP001165082"/>
    </source>
</evidence>
<keyword evidence="2" id="KW-0472">Membrane</keyword>
<feature type="transmembrane region" description="Helical" evidence="2">
    <location>
        <begin position="84"/>
        <end position="101"/>
    </location>
</feature>
<reference evidence="3" key="1">
    <citation type="submission" date="2022-07" db="EMBL/GenBank/DDBJ databases">
        <title>Genome analysis of Parmales, a sister group of diatoms, reveals the evolutionary specialization of diatoms from phago-mixotrophs to photoautotrophs.</title>
        <authorList>
            <person name="Ban H."/>
            <person name="Sato S."/>
            <person name="Yoshikawa S."/>
            <person name="Kazumasa Y."/>
            <person name="Nakamura Y."/>
            <person name="Ichinomiya M."/>
            <person name="Saitoh K."/>
            <person name="Sato N."/>
            <person name="Blanc-Mathieu R."/>
            <person name="Endo H."/>
            <person name="Kuwata A."/>
            <person name="Ogata H."/>
        </authorList>
    </citation>
    <scope>NUCLEOTIDE SEQUENCE</scope>
</reference>
<feature type="region of interest" description="Disordered" evidence="1">
    <location>
        <begin position="475"/>
        <end position="500"/>
    </location>
</feature>
<evidence type="ECO:0000313" key="3">
    <source>
        <dbReference type="EMBL" id="GMH52278.1"/>
    </source>
</evidence>
<evidence type="ECO:0000256" key="1">
    <source>
        <dbReference type="SAM" id="MobiDB-lite"/>
    </source>
</evidence>
<proteinExistence type="predicted"/>
<protein>
    <submittedName>
        <fullName evidence="3">Uncharacterized protein</fullName>
    </submittedName>
</protein>
<feature type="transmembrane region" description="Helical" evidence="2">
    <location>
        <begin position="419"/>
        <end position="440"/>
    </location>
</feature>
<feature type="transmembrane region" description="Helical" evidence="2">
    <location>
        <begin position="143"/>
        <end position="163"/>
    </location>
</feature>
<dbReference type="AlphaFoldDB" id="A0A9W7DR94"/>
<keyword evidence="2" id="KW-0812">Transmembrane</keyword>
<dbReference type="OrthoDB" id="198975at2759"/>
<feature type="compositionally biased region" description="Basic and acidic residues" evidence="1">
    <location>
        <begin position="484"/>
        <end position="500"/>
    </location>
</feature>
<dbReference type="Proteomes" id="UP001165082">
    <property type="component" value="Unassembled WGS sequence"/>
</dbReference>
<accession>A0A9W7DR94</accession>
<keyword evidence="4" id="KW-1185">Reference proteome</keyword>
<evidence type="ECO:0000256" key="2">
    <source>
        <dbReference type="SAM" id="Phobius"/>
    </source>
</evidence>
<feature type="transmembrane region" description="Helical" evidence="2">
    <location>
        <begin position="216"/>
        <end position="236"/>
    </location>
</feature>
<sequence length="500" mass="54677">MSAAAIAQVVEALNVETDPQVWALTFKTAGVDFLQFSASAYRCIILIAGPIGKLTVLGIKTISPHLQAKAQSAWDWQKRQPNEVLAMELGFTLLLLLLYALKRFITRKRYMPRLKRWFQQQKRKIQSKYDQAIERVRTVNSTLAVVLPHLFFLLLSSSLLYFVPSLVGWVAEDLQGVAVMSVIYPTLGSVQSDATALASEILSVEVGDDMSAALRYWVVFGVVSAVYGFLSLLPLATRLCPSVDPTTTSSAKMLFFLYLHSPLDGTALLYKHVCPLALRLADSAAGSKGGRAGGDALDAFISKLTSLLALARMVGLCGEGTRSKADAVLRESLSVVPALVCLGMPSYFVEFGILWSSLLVPAANSARANTNVDLEVTGAMQSQSRWIKYWIAFSVSSCVLGLTAPWWSWAPFSTHFTLLFYVALSIPGMGLVDRIFGVILNELVGWGMISGDGLRGYEVGRDTVIVRGLRAISTHSKKKPPPIKTEDDREEKDAVKTKSE</sequence>
<comment type="caution">
    <text evidence="3">The sequence shown here is derived from an EMBL/GenBank/DDBJ whole genome shotgun (WGS) entry which is preliminary data.</text>
</comment>
<gene>
    <name evidence="3" type="ORF">TrRE_jg10196</name>
</gene>